<feature type="signal peptide" evidence="7">
    <location>
        <begin position="1"/>
        <end position="19"/>
    </location>
</feature>
<evidence type="ECO:0000313" key="8">
    <source>
        <dbReference type="Proteomes" id="UP000515161"/>
    </source>
</evidence>
<dbReference type="InterPro" id="IPR036179">
    <property type="entry name" value="Ig-like_dom_sf"/>
</dbReference>
<evidence type="ECO:0000313" key="9">
    <source>
        <dbReference type="RefSeq" id="XP_034063717.1"/>
    </source>
</evidence>
<evidence type="ECO:0000256" key="7">
    <source>
        <dbReference type="SAM" id="SignalP"/>
    </source>
</evidence>
<evidence type="ECO:0000256" key="1">
    <source>
        <dbReference type="ARBA" id="ARBA00004370"/>
    </source>
</evidence>
<organism evidence="8 9">
    <name type="scientific">Gymnodraco acuticeps</name>
    <name type="common">Antarctic dragonfish</name>
    <dbReference type="NCBI Taxonomy" id="8218"/>
    <lineage>
        <taxon>Eukaryota</taxon>
        <taxon>Metazoa</taxon>
        <taxon>Chordata</taxon>
        <taxon>Craniata</taxon>
        <taxon>Vertebrata</taxon>
        <taxon>Euteleostomi</taxon>
        <taxon>Actinopterygii</taxon>
        <taxon>Neopterygii</taxon>
        <taxon>Teleostei</taxon>
        <taxon>Neoteleostei</taxon>
        <taxon>Acanthomorphata</taxon>
        <taxon>Eupercaria</taxon>
        <taxon>Perciformes</taxon>
        <taxon>Notothenioidei</taxon>
        <taxon>Bathydraconidae</taxon>
        <taxon>Gymnodraco</taxon>
    </lineage>
</organism>
<name>A0A6P8UAK5_GYMAC</name>
<keyword evidence="8" id="KW-1185">Reference proteome</keyword>
<reference evidence="9" key="1">
    <citation type="submission" date="2025-08" db="UniProtKB">
        <authorList>
            <consortium name="RefSeq"/>
        </authorList>
    </citation>
    <scope>IDENTIFICATION</scope>
</reference>
<evidence type="ECO:0000256" key="6">
    <source>
        <dbReference type="SAM" id="Phobius"/>
    </source>
</evidence>
<dbReference type="GO" id="GO:0016020">
    <property type="term" value="C:membrane"/>
    <property type="evidence" value="ECO:0007669"/>
    <property type="project" value="UniProtKB-SubCell"/>
</dbReference>
<feature type="region of interest" description="Disordered" evidence="5">
    <location>
        <begin position="379"/>
        <end position="406"/>
    </location>
</feature>
<evidence type="ECO:0000256" key="2">
    <source>
        <dbReference type="ARBA" id="ARBA00022729"/>
    </source>
</evidence>
<sequence>MKSFVIVLFVVYRLYLCESQGISAGTVFVLKGEDLHLNVTKAVVLGKLDFFSWQYNESNIVRFNSTDKKVYDNHTGRLEFPGNNYSVILKNLQEADSGEYTAVVTKLSGGETEAAKYKIKVQDRASLPLLTVSSVSRNSSSCSFTVTCSSQDSHINSTFTCDNQTCSQEGGERSEGIPDTFLQVHQSRGSIICNHSNHVSWTNTTKIIKDVCYQHVDRASLPLLTVSSVSDSSSSCSFTVTCSSQDSHINSTFTCDNQTCSQEGGERSEGIPDTFLQVHQLSGSIICNHSNHVSWTNTTKIIKDVCYQHVDPQATTILLITLGVCFAILAIIGVLWYLLKRRTSKGASIENPVNDSAQREVRDKVLLLTLPVQQDLQPIRPNNTTDNPVLNVSTSSAPVDCKRSGG</sequence>
<dbReference type="PANTHER" id="PTHR12080">
    <property type="entry name" value="SIGNALING LYMPHOCYTIC ACTIVATION MOLECULE"/>
    <property type="match status" value="1"/>
</dbReference>
<feature type="compositionally biased region" description="Polar residues" evidence="5">
    <location>
        <begin position="379"/>
        <end position="397"/>
    </location>
</feature>
<keyword evidence="4" id="KW-0325">Glycoprotein</keyword>
<keyword evidence="6" id="KW-0812">Transmembrane</keyword>
<dbReference type="AlphaFoldDB" id="A0A6P8UAK5"/>
<evidence type="ECO:0000256" key="3">
    <source>
        <dbReference type="ARBA" id="ARBA00023136"/>
    </source>
</evidence>
<dbReference type="InParanoid" id="A0A6P8UAK5"/>
<dbReference type="InterPro" id="IPR015631">
    <property type="entry name" value="CD2/SLAM_rcpt"/>
</dbReference>
<accession>A0A6P8UAK5</accession>
<dbReference type="GeneID" id="117540887"/>
<dbReference type="KEGG" id="gacu:117540887"/>
<feature type="chain" id="PRO_5028100504" evidence="7">
    <location>
        <begin position="20"/>
        <end position="406"/>
    </location>
</feature>
<dbReference type="OrthoDB" id="8955135at2759"/>
<evidence type="ECO:0000256" key="5">
    <source>
        <dbReference type="SAM" id="MobiDB-lite"/>
    </source>
</evidence>
<keyword evidence="6" id="KW-1133">Transmembrane helix</keyword>
<proteinExistence type="predicted"/>
<dbReference type="Gene3D" id="2.60.40.10">
    <property type="entry name" value="Immunoglobulins"/>
    <property type="match status" value="1"/>
</dbReference>
<dbReference type="PANTHER" id="PTHR12080:SF80">
    <property type="entry name" value="IMMUNOGLOBULIN V-SET DOMAIN-CONTAINING PROTEIN"/>
    <property type="match status" value="1"/>
</dbReference>
<dbReference type="RefSeq" id="XP_034063717.1">
    <property type="nucleotide sequence ID" value="XM_034207826.1"/>
</dbReference>
<gene>
    <name evidence="9" type="primary">LOC117540887</name>
</gene>
<dbReference type="Proteomes" id="UP000515161">
    <property type="component" value="Unplaced"/>
</dbReference>
<dbReference type="SUPFAM" id="SSF48726">
    <property type="entry name" value="Immunoglobulin"/>
    <property type="match status" value="1"/>
</dbReference>
<feature type="transmembrane region" description="Helical" evidence="6">
    <location>
        <begin position="317"/>
        <end position="339"/>
    </location>
</feature>
<dbReference type="InterPro" id="IPR013783">
    <property type="entry name" value="Ig-like_fold"/>
</dbReference>
<keyword evidence="2 7" id="KW-0732">Signal</keyword>
<keyword evidence="3 6" id="KW-0472">Membrane</keyword>
<comment type="subcellular location">
    <subcellularLocation>
        <location evidence="1">Membrane</location>
    </subcellularLocation>
</comment>
<evidence type="ECO:0000256" key="4">
    <source>
        <dbReference type="ARBA" id="ARBA00023180"/>
    </source>
</evidence>
<protein>
    <submittedName>
        <fullName evidence="9">Uncharacterized protein LOC117540887 isoform X1</fullName>
    </submittedName>
</protein>